<sequence length="41" mass="4159">MNTIENYSLDENITLVTGASRGIGASIADLFGQAGSTVIGT</sequence>
<evidence type="ECO:0000313" key="1">
    <source>
        <dbReference type="EMBL" id="SVC51034.1"/>
    </source>
</evidence>
<name>A0A382MPY4_9ZZZZ</name>
<dbReference type="EMBL" id="UINC01095170">
    <property type="protein sequence ID" value="SVC51034.1"/>
    <property type="molecule type" value="Genomic_DNA"/>
</dbReference>
<protein>
    <recommendedName>
        <fullName evidence="2">Short-chain dehydrogenase/reductase SDR</fullName>
    </recommendedName>
</protein>
<dbReference type="InterPro" id="IPR036291">
    <property type="entry name" value="NAD(P)-bd_dom_sf"/>
</dbReference>
<organism evidence="1">
    <name type="scientific">marine metagenome</name>
    <dbReference type="NCBI Taxonomy" id="408172"/>
    <lineage>
        <taxon>unclassified sequences</taxon>
        <taxon>metagenomes</taxon>
        <taxon>ecological metagenomes</taxon>
    </lineage>
</organism>
<dbReference type="Gene3D" id="3.40.50.720">
    <property type="entry name" value="NAD(P)-binding Rossmann-like Domain"/>
    <property type="match status" value="1"/>
</dbReference>
<proteinExistence type="predicted"/>
<accession>A0A382MPY4</accession>
<dbReference type="AlphaFoldDB" id="A0A382MPY4"/>
<dbReference type="SUPFAM" id="SSF51735">
    <property type="entry name" value="NAD(P)-binding Rossmann-fold domains"/>
    <property type="match status" value="1"/>
</dbReference>
<evidence type="ECO:0008006" key="2">
    <source>
        <dbReference type="Google" id="ProtNLM"/>
    </source>
</evidence>
<reference evidence="1" key="1">
    <citation type="submission" date="2018-05" db="EMBL/GenBank/DDBJ databases">
        <authorList>
            <person name="Lanie J.A."/>
            <person name="Ng W.-L."/>
            <person name="Kazmierczak K.M."/>
            <person name="Andrzejewski T.M."/>
            <person name="Davidsen T.M."/>
            <person name="Wayne K.J."/>
            <person name="Tettelin H."/>
            <person name="Glass J.I."/>
            <person name="Rusch D."/>
            <person name="Podicherti R."/>
            <person name="Tsui H.-C.T."/>
            <person name="Winkler M.E."/>
        </authorList>
    </citation>
    <scope>NUCLEOTIDE SEQUENCE</scope>
</reference>
<gene>
    <name evidence="1" type="ORF">METZ01_LOCUS303888</name>
</gene>
<feature type="non-terminal residue" evidence="1">
    <location>
        <position position="41"/>
    </location>
</feature>